<dbReference type="PROSITE" id="PS00675">
    <property type="entry name" value="SIGMA54_INTERACT_1"/>
    <property type="match status" value="1"/>
</dbReference>
<dbReference type="InterPro" id="IPR025943">
    <property type="entry name" value="Sigma_54_int_dom_ATP-bd_2"/>
</dbReference>
<evidence type="ECO:0000256" key="1">
    <source>
        <dbReference type="ARBA" id="ARBA00022741"/>
    </source>
</evidence>
<proteinExistence type="predicted"/>
<evidence type="ECO:0000313" key="9">
    <source>
        <dbReference type="Proteomes" id="UP000064967"/>
    </source>
</evidence>
<dbReference type="FunFam" id="3.40.50.300:FF:000006">
    <property type="entry name" value="DNA-binding transcriptional regulator NtrC"/>
    <property type="match status" value="1"/>
</dbReference>
<dbReference type="PROSITE" id="PS00676">
    <property type="entry name" value="SIGMA54_INTERACT_2"/>
    <property type="match status" value="1"/>
</dbReference>
<dbReference type="OrthoDB" id="5485098at2"/>
<dbReference type="InterPro" id="IPR025662">
    <property type="entry name" value="Sigma_54_int_dom_ATP-bd_1"/>
</dbReference>
<dbReference type="Gene3D" id="3.40.50.300">
    <property type="entry name" value="P-loop containing nucleotide triphosphate hydrolases"/>
    <property type="match status" value="1"/>
</dbReference>
<evidence type="ECO:0000256" key="3">
    <source>
        <dbReference type="ARBA" id="ARBA00023015"/>
    </source>
</evidence>
<keyword evidence="9" id="KW-1185">Reference proteome</keyword>
<dbReference type="Pfam" id="PF00498">
    <property type="entry name" value="FHA"/>
    <property type="match status" value="1"/>
</dbReference>
<dbReference type="InterPro" id="IPR009057">
    <property type="entry name" value="Homeodomain-like_sf"/>
</dbReference>
<dbReference type="GO" id="GO:0005524">
    <property type="term" value="F:ATP binding"/>
    <property type="evidence" value="ECO:0007669"/>
    <property type="project" value="UniProtKB-KW"/>
</dbReference>
<dbReference type="Gene3D" id="1.10.10.60">
    <property type="entry name" value="Homeodomain-like"/>
    <property type="match status" value="1"/>
</dbReference>
<dbReference type="SUPFAM" id="SSF46689">
    <property type="entry name" value="Homeodomain-like"/>
    <property type="match status" value="1"/>
</dbReference>
<keyword evidence="4" id="KW-0238">DNA-binding</keyword>
<reference evidence="8 9" key="1">
    <citation type="submission" date="2015-08" db="EMBL/GenBank/DDBJ databases">
        <authorList>
            <person name="Babu N.S."/>
            <person name="Beckwith C.J."/>
            <person name="Beseler K.G."/>
            <person name="Brison A."/>
            <person name="Carone J.V."/>
            <person name="Caskin T.P."/>
            <person name="Diamond M."/>
            <person name="Durham M.E."/>
            <person name="Foxe J.M."/>
            <person name="Go M."/>
            <person name="Henderson B.A."/>
            <person name="Jones I.B."/>
            <person name="McGettigan J.A."/>
            <person name="Micheletti S.J."/>
            <person name="Nasrallah M.E."/>
            <person name="Ortiz D."/>
            <person name="Piller C.R."/>
            <person name="Privatt S.R."/>
            <person name="Schneider S.L."/>
            <person name="Sharp S."/>
            <person name="Smith T.C."/>
            <person name="Stanton J.D."/>
            <person name="Ullery H.E."/>
            <person name="Wilson R.J."/>
            <person name="Serrano M.G."/>
            <person name="Buck G."/>
            <person name="Lee V."/>
            <person name="Wang Y."/>
            <person name="Carvalho R."/>
            <person name="Voegtly L."/>
            <person name="Shi R."/>
            <person name="Duckworth R."/>
            <person name="Johnson A."/>
            <person name="Loviza R."/>
            <person name="Walstead R."/>
            <person name="Shah Z."/>
            <person name="Kiflezghi M."/>
            <person name="Wade K."/>
            <person name="Ball S.L."/>
            <person name="Bradley K.W."/>
            <person name="Asai D.J."/>
            <person name="Bowman C.A."/>
            <person name="Russell D.A."/>
            <person name="Pope W.H."/>
            <person name="Jacobs-Sera D."/>
            <person name="Hendrix R.W."/>
            <person name="Hatfull G.F."/>
        </authorList>
    </citation>
    <scope>NUCLEOTIDE SEQUENCE [LARGE SCALE GENOMIC DNA]</scope>
    <source>
        <strain evidence="8 9">DSM 27648</strain>
    </source>
</reference>
<evidence type="ECO:0000313" key="8">
    <source>
        <dbReference type="EMBL" id="AKU99558.1"/>
    </source>
</evidence>
<dbReference type="InterPro" id="IPR025944">
    <property type="entry name" value="Sigma_54_int_dom_CS"/>
</dbReference>
<dbReference type="KEGG" id="llu:AKJ09_06222"/>
<dbReference type="InterPro" id="IPR002078">
    <property type="entry name" value="Sigma_54_int"/>
</dbReference>
<dbReference type="GO" id="GO:0003677">
    <property type="term" value="F:DNA binding"/>
    <property type="evidence" value="ECO:0007669"/>
    <property type="project" value="UniProtKB-KW"/>
</dbReference>
<accession>A0A0K1Q1A1</accession>
<dbReference type="InterPro" id="IPR008984">
    <property type="entry name" value="SMAD_FHA_dom_sf"/>
</dbReference>
<dbReference type="Pfam" id="PF00158">
    <property type="entry name" value="Sigma54_activat"/>
    <property type="match status" value="1"/>
</dbReference>
<dbReference type="SUPFAM" id="SSF52540">
    <property type="entry name" value="P-loop containing nucleoside triphosphate hydrolases"/>
    <property type="match status" value="1"/>
</dbReference>
<dbReference type="InterPro" id="IPR003593">
    <property type="entry name" value="AAA+_ATPase"/>
</dbReference>
<dbReference type="PROSITE" id="PS00688">
    <property type="entry name" value="SIGMA54_INTERACT_3"/>
    <property type="match status" value="1"/>
</dbReference>
<dbReference type="STRING" id="1391654.AKJ09_06222"/>
<evidence type="ECO:0000256" key="4">
    <source>
        <dbReference type="ARBA" id="ARBA00023125"/>
    </source>
</evidence>
<dbReference type="SUPFAM" id="SSF49879">
    <property type="entry name" value="SMAD/FHA domain"/>
    <property type="match status" value="1"/>
</dbReference>
<dbReference type="PANTHER" id="PTHR32071">
    <property type="entry name" value="TRANSCRIPTIONAL REGULATORY PROTEIN"/>
    <property type="match status" value="1"/>
</dbReference>
<evidence type="ECO:0000259" key="6">
    <source>
        <dbReference type="PROSITE" id="PS50006"/>
    </source>
</evidence>
<organism evidence="8 9">
    <name type="scientific">Labilithrix luteola</name>
    <dbReference type="NCBI Taxonomy" id="1391654"/>
    <lineage>
        <taxon>Bacteria</taxon>
        <taxon>Pseudomonadati</taxon>
        <taxon>Myxococcota</taxon>
        <taxon>Polyangia</taxon>
        <taxon>Polyangiales</taxon>
        <taxon>Labilitrichaceae</taxon>
        <taxon>Labilithrix</taxon>
    </lineage>
</organism>
<dbReference type="AlphaFoldDB" id="A0A0K1Q1A1"/>
<dbReference type="Gene3D" id="1.10.8.60">
    <property type="match status" value="1"/>
</dbReference>
<keyword evidence="2" id="KW-0067">ATP-binding</keyword>
<dbReference type="PANTHER" id="PTHR32071:SF57">
    <property type="entry name" value="C4-DICARBOXYLATE TRANSPORT TRANSCRIPTIONAL REGULATORY PROTEIN DCTD"/>
    <property type="match status" value="1"/>
</dbReference>
<dbReference type="Proteomes" id="UP000064967">
    <property type="component" value="Chromosome"/>
</dbReference>
<keyword evidence="1" id="KW-0547">Nucleotide-binding</keyword>
<keyword evidence="5" id="KW-0804">Transcription</keyword>
<dbReference type="Pfam" id="PF25601">
    <property type="entry name" value="AAA_lid_14"/>
    <property type="match status" value="1"/>
</dbReference>
<feature type="domain" description="Sigma-54 factor interaction" evidence="7">
    <location>
        <begin position="123"/>
        <end position="350"/>
    </location>
</feature>
<keyword evidence="3" id="KW-0805">Transcription regulation</keyword>
<dbReference type="SMART" id="SM00240">
    <property type="entry name" value="FHA"/>
    <property type="match status" value="1"/>
</dbReference>
<name>A0A0K1Q1A1_9BACT</name>
<dbReference type="SMART" id="SM00382">
    <property type="entry name" value="AAA"/>
    <property type="match status" value="1"/>
</dbReference>
<dbReference type="RefSeq" id="WP_146650996.1">
    <property type="nucleotide sequence ID" value="NZ_CP012333.1"/>
</dbReference>
<dbReference type="PROSITE" id="PS50006">
    <property type="entry name" value="FHA_DOMAIN"/>
    <property type="match status" value="1"/>
</dbReference>
<protein>
    <submittedName>
        <fullName evidence="8">Response regulator of zinc sigma-54-dependent two-component system</fullName>
    </submittedName>
</protein>
<dbReference type="InterPro" id="IPR058031">
    <property type="entry name" value="AAA_lid_NorR"/>
</dbReference>
<dbReference type="CDD" id="cd00009">
    <property type="entry name" value="AAA"/>
    <property type="match status" value="1"/>
</dbReference>
<dbReference type="InterPro" id="IPR000253">
    <property type="entry name" value="FHA_dom"/>
</dbReference>
<dbReference type="Gene3D" id="2.60.200.20">
    <property type="match status" value="1"/>
</dbReference>
<evidence type="ECO:0000259" key="7">
    <source>
        <dbReference type="PROSITE" id="PS50045"/>
    </source>
</evidence>
<dbReference type="PROSITE" id="PS50045">
    <property type="entry name" value="SIGMA54_INTERACT_4"/>
    <property type="match status" value="1"/>
</dbReference>
<dbReference type="EMBL" id="CP012333">
    <property type="protein sequence ID" value="AKU99558.1"/>
    <property type="molecule type" value="Genomic_DNA"/>
</dbReference>
<evidence type="ECO:0000256" key="5">
    <source>
        <dbReference type="ARBA" id="ARBA00023163"/>
    </source>
</evidence>
<dbReference type="CDD" id="cd00060">
    <property type="entry name" value="FHA"/>
    <property type="match status" value="1"/>
</dbReference>
<dbReference type="GO" id="GO:0006355">
    <property type="term" value="P:regulation of DNA-templated transcription"/>
    <property type="evidence" value="ECO:0007669"/>
    <property type="project" value="InterPro"/>
</dbReference>
<evidence type="ECO:0000256" key="2">
    <source>
        <dbReference type="ARBA" id="ARBA00022840"/>
    </source>
</evidence>
<gene>
    <name evidence="8" type="ORF">AKJ09_06222</name>
</gene>
<feature type="domain" description="FHA" evidence="6">
    <location>
        <begin position="35"/>
        <end position="84"/>
    </location>
</feature>
<dbReference type="InterPro" id="IPR027417">
    <property type="entry name" value="P-loop_NTPase"/>
</dbReference>
<sequence length="433" mass="46955">MTQGSTRARVLHWFVRGGVAKTASGRQIVIDVDPIVVGRDEGAHLRFDDPEVSATHCELRAVNDGVLVRDLGSTNGTFAGTLRVREAVITTPTEILVGGSRFTIEPTGKQRVEVGFADRFGDLVGASPRMRRVFGVLEKVARTPLSILILGETGTGKEIVAKSVHLASERKAGPFVVLDCGSIPASLAESILFGHEKGAFTGATERKKGALAEANGGTLFLDELGELPIDLQPKLLRALAERQVKRVGGSTFEPIDVRVLAATRRDLAVEMNAGRFRSDLFFRIAQVRVELPPLRERLDDLPLLVEDVCKRVGSASAAPTVAKWIEQRLGSYDWPGNVRELVNVVQVAATLADTPDAIDDVLTLARETGDGGQEKAQTAFAEAKRGAVAAFERDYFTQLARIAKGNVSEMARKSGMERHHVRAYLRKYGIEKG</sequence>